<keyword evidence="2" id="KW-1185">Reference proteome</keyword>
<evidence type="ECO:0000313" key="1">
    <source>
        <dbReference type="EMBL" id="VEP16790.1"/>
    </source>
</evidence>
<gene>
    <name evidence="1" type="ORF">H1P_4990001</name>
</gene>
<protein>
    <submittedName>
        <fullName evidence="1">Uncharacterized protein</fullName>
    </submittedName>
</protein>
<reference evidence="1 2" key="1">
    <citation type="submission" date="2019-01" db="EMBL/GenBank/DDBJ databases">
        <authorList>
            <person name="Brito A."/>
        </authorList>
    </citation>
    <scope>NUCLEOTIDE SEQUENCE [LARGE SCALE GENOMIC DNA]</scope>
    <source>
        <strain evidence="1">1</strain>
    </source>
</reference>
<dbReference type="Proteomes" id="UP000320055">
    <property type="component" value="Unassembled WGS sequence"/>
</dbReference>
<organism evidence="1 2">
    <name type="scientific">Hyella patelloides LEGE 07179</name>
    <dbReference type="NCBI Taxonomy" id="945734"/>
    <lineage>
        <taxon>Bacteria</taxon>
        <taxon>Bacillati</taxon>
        <taxon>Cyanobacteriota</taxon>
        <taxon>Cyanophyceae</taxon>
        <taxon>Pleurocapsales</taxon>
        <taxon>Hyellaceae</taxon>
        <taxon>Hyella</taxon>
    </lineage>
</organism>
<dbReference type="AlphaFoldDB" id="A0A563VZE3"/>
<name>A0A563VZE3_9CYAN</name>
<evidence type="ECO:0000313" key="2">
    <source>
        <dbReference type="Proteomes" id="UP000320055"/>
    </source>
</evidence>
<sequence length="49" mass="5734">MRLLVEVEREIIAFFRKWNNANGGDFSHDRSKSPASMVRNLKSYFITSN</sequence>
<accession>A0A563VZE3</accession>
<dbReference type="EMBL" id="CAACVJ010000444">
    <property type="protein sequence ID" value="VEP16790.1"/>
    <property type="molecule type" value="Genomic_DNA"/>
</dbReference>
<proteinExistence type="predicted"/>